<dbReference type="GO" id="GO:0003755">
    <property type="term" value="F:peptidyl-prolyl cis-trans isomerase activity"/>
    <property type="evidence" value="ECO:0007669"/>
    <property type="project" value="UniProtKB-KW"/>
</dbReference>
<dbReference type="CDD" id="cd04087">
    <property type="entry name" value="PTPA"/>
    <property type="match status" value="1"/>
</dbReference>
<sequence>MAIPLLPNILESYVPTTPVSRIHQQHDIDEFIKTAAFDRIMTFVMLINQSVMKKKISDPCHISPLTQGILDMLDTLDGWLEEFPPLENAQRFGNKAFRSWVEKLSECSNELMTRVLPNALHVAIPELKEYLNKGFGNETRIDYGSGHELSFAAWLGGIALLGGFEVGDYQAIGLRIFVKYLELVRKIQKKYSLEPAGSHGVWGLDDHQFLPYVWGSAQLIDHPRITPKSVLNKEMVEAYASENMYFRCIQYILEVKRGPFFEHSPMLNDIASVLTWSKVNSGMTKMYVAEKKMRFLHDGHTKLPSVILEVDPKPVFYIGPATRENPLSQIRTKLLGNVYFNDPKIKWKRITLHFTGTSGLNIDAPSSSLPRDVVSAVSDLQEAISATTHLETNVSLCDVEKELIFTHDKVIDFGLHLPPFLPPTIRTKHSFVEYKLSVICTPSGPFAKKLRVEQPVTVCRHYLPSPSSLIPSVEYNGVREWFEWSADVPKATAIEAGEVVIALRWSVEKEFVQVDRIELCLEELETYRFSTKHGVHSLPSVVTQFPSTAYHPPSFSTSAETHFLRTPIPLVPSVEVRTIRTHHFDPFLEISHRVKVVFHFNQSTESLAVEFPIIMTDFPSDTKADYFVDPLLSPSSVSTLSSANSSFVTLSPAPMIIQPGGDEVPCIDLDLPEYTPPYVKELVPDSI</sequence>
<dbReference type="Proteomes" id="UP000603453">
    <property type="component" value="Unassembled WGS sequence"/>
</dbReference>
<evidence type="ECO:0000256" key="5">
    <source>
        <dbReference type="ARBA" id="ARBA00023110"/>
    </source>
</evidence>
<dbReference type="PANTHER" id="PTHR10012">
    <property type="entry name" value="SERINE/THREONINE-PROTEIN PHOSPHATASE 2A REGULATORY SUBUNIT B"/>
    <property type="match status" value="1"/>
</dbReference>
<comment type="function">
    <text evidence="7">PPIases accelerate the folding of proteins. It catalyzes the cis-trans isomerization of proline imidic peptide bonds in oligopeptides.</text>
</comment>
<dbReference type="Gene3D" id="1.20.120.1150">
    <property type="match status" value="1"/>
</dbReference>
<comment type="catalytic activity">
    <reaction evidence="1 7">
        <text>[protein]-peptidylproline (omega=180) = [protein]-peptidylproline (omega=0)</text>
        <dbReference type="Rhea" id="RHEA:16237"/>
        <dbReference type="Rhea" id="RHEA-COMP:10747"/>
        <dbReference type="Rhea" id="RHEA-COMP:10748"/>
        <dbReference type="ChEBI" id="CHEBI:83833"/>
        <dbReference type="ChEBI" id="CHEBI:83834"/>
        <dbReference type="EC" id="5.2.1.8"/>
    </reaction>
</comment>
<evidence type="ECO:0000256" key="2">
    <source>
        <dbReference type="ARBA" id="ARBA00004496"/>
    </source>
</evidence>
<reference evidence="8" key="1">
    <citation type="submission" date="2020-12" db="EMBL/GenBank/DDBJ databases">
        <title>Metabolic potential, ecology and presence of endohyphal bacteria is reflected in genomic diversity of Mucoromycotina.</title>
        <authorList>
            <person name="Muszewska A."/>
            <person name="Okrasinska A."/>
            <person name="Steczkiewicz K."/>
            <person name="Drgas O."/>
            <person name="Orlowska M."/>
            <person name="Perlinska-Lenart U."/>
            <person name="Aleksandrzak-Piekarczyk T."/>
            <person name="Szatraj K."/>
            <person name="Zielenkiewicz U."/>
            <person name="Pilsyk S."/>
            <person name="Malc E."/>
            <person name="Mieczkowski P."/>
            <person name="Kruszewska J.S."/>
            <person name="Biernat P."/>
            <person name="Pawlowska J."/>
        </authorList>
    </citation>
    <scope>NUCLEOTIDE SEQUENCE</scope>
    <source>
        <strain evidence="8">WA0000017839</strain>
    </source>
</reference>
<evidence type="ECO:0000256" key="6">
    <source>
        <dbReference type="ARBA" id="ARBA00023235"/>
    </source>
</evidence>
<evidence type="ECO:0000256" key="7">
    <source>
        <dbReference type="RuleBase" id="RU361210"/>
    </source>
</evidence>
<dbReference type="GO" id="GO:0005634">
    <property type="term" value="C:nucleus"/>
    <property type="evidence" value="ECO:0007669"/>
    <property type="project" value="TreeGrafter"/>
</dbReference>
<dbReference type="GO" id="GO:0007052">
    <property type="term" value="P:mitotic spindle organization"/>
    <property type="evidence" value="ECO:0007669"/>
    <property type="project" value="TreeGrafter"/>
</dbReference>
<dbReference type="FunFam" id="1.20.120.1150:FF:000002">
    <property type="entry name" value="Serine/threonine-protein phosphatase 2A activator"/>
    <property type="match status" value="1"/>
</dbReference>
<organism evidence="8 9">
    <name type="scientific">Mucor saturninus</name>
    <dbReference type="NCBI Taxonomy" id="64648"/>
    <lineage>
        <taxon>Eukaryota</taxon>
        <taxon>Fungi</taxon>
        <taxon>Fungi incertae sedis</taxon>
        <taxon>Mucoromycota</taxon>
        <taxon>Mucoromycotina</taxon>
        <taxon>Mucoromycetes</taxon>
        <taxon>Mucorales</taxon>
        <taxon>Mucorineae</taxon>
        <taxon>Mucoraceae</taxon>
        <taxon>Mucor</taxon>
    </lineage>
</organism>
<dbReference type="Pfam" id="PF03095">
    <property type="entry name" value="PTPA"/>
    <property type="match status" value="1"/>
</dbReference>
<dbReference type="EC" id="5.2.1.8" evidence="7"/>
<dbReference type="GO" id="GO:0000159">
    <property type="term" value="C:protein phosphatase type 2A complex"/>
    <property type="evidence" value="ECO:0007669"/>
    <property type="project" value="TreeGrafter"/>
</dbReference>
<dbReference type="InterPro" id="IPR004327">
    <property type="entry name" value="Phstyr_phstse_ac"/>
</dbReference>
<keyword evidence="5 7" id="KW-0697">Rotamase</keyword>
<accession>A0A8H7R2D9</accession>
<dbReference type="GO" id="GO:0008160">
    <property type="term" value="F:protein tyrosine phosphatase activator activity"/>
    <property type="evidence" value="ECO:0007669"/>
    <property type="project" value="TreeGrafter"/>
</dbReference>
<comment type="similarity">
    <text evidence="3 7">Belongs to the PTPA-type PPIase family.</text>
</comment>
<keyword evidence="4 7" id="KW-0963">Cytoplasm</keyword>
<dbReference type="OrthoDB" id="2219406at2759"/>
<dbReference type="InterPro" id="IPR014756">
    <property type="entry name" value="Ig_E-set"/>
</dbReference>
<proteinExistence type="inferred from homology"/>
<comment type="caution">
    <text evidence="8">The sequence shown here is derived from an EMBL/GenBank/DDBJ whole genome shotgun (WGS) entry which is preliminary data.</text>
</comment>
<dbReference type="InterPro" id="IPR043170">
    <property type="entry name" value="PTPA_C_lid"/>
</dbReference>
<comment type="subcellular location">
    <subcellularLocation>
        <location evidence="2 7">Cytoplasm</location>
    </subcellularLocation>
</comment>
<dbReference type="GO" id="GO:0005737">
    <property type="term" value="C:cytoplasm"/>
    <property type="evidence" value="ECO:0007669"/>
    <property type="project" value="UniProtKB-SubCell"/>
</dbReference>
<evidence type="ECO:0000256" key="4">
    <source>
        <dbReference type="ARBA" id="ARBA00022490"/>
    </source>
</evidence>
<evidence type="ECO:0000313" key="9">
    <source>
        <dbReference type="Proteomes" id="UP000603453"/>
    </source>
</evidence>
<dbReference type="SUPFAM" id="SSF140984">
    <property type="entry name" value="PTPA-like"/>
    <property type="match status" value="1"/>
</dbReference>
<keyword evidence="6 7" id="KW-0413">Isomerase</keyword>
<dbReference type="InterPro" id="IPR014752">
    <property type="entry name" value="Arrestin-like_C"/>
</dbReference>
<protein>
    <recommendedName>
        <fullName evidence="7">Serine/threonine-protein phosphatase 2A activator</fullName>
        <ecNumber evidence="7">5.2.1.8</ecNumber>
    </recommendedName>
    <alternativeName>
        <fullName evidence="7">Phosphotyrosyl phosphatase activator</fullName>
    </alternativeName>
</protein>
<evidence type="ECO:0000313" key="8">
    <source>
        <dbReference type="EMBL" id="KAG2202998.1"/>
    </source>
</evidence>
<dbReference type="AlphaFoldDB" id="A0A8H7R2D9"/>
<gene>
    <name evidence="8" type="ORF">INT47_013214</name>
</gene>
<keyword evidence="9" id="KW-1185">Reference proteome</keyword>
<dbReference type="EMBL" id="JAEPRD010000055">
    <property type="protein sequence ID" value="KAG2202998.1"/>
    <property type="molecule type" value="Genomic_DNA"/>
</dbReference>
<dbReference type="Gene3D" id="2.60.40.640">
    <property type="match status" value="1"/>
</dbReference>
<evidence type="ECO:0000256" key="1">
    <source>
        <dbReference type="ARBA" id="ARBA00000971"/>
    </source>
</evidence>
<dbReference type="PANTHER" id="PTHR10012:SF0">
    <property type="entry name" value="SERINE_THREONINE-PROTEIN PHOSPHATASE 2A ACTIVATOR"/>
    <property type="match status" value="1"/>
</dbReference>
<evidence type="ECO:0000256" key="3">
    <source>
        <dbReference type="ARBA" id="ARBA00011019"/>
    </source>
</evidence>
<name>A0A8H7R2D9_9FUNG</name>
<dbReference type="InterPro" id="IPR037218">
    <property type="entry name" value="PTPA_sf"/>
</dbReference>
<dbReference type="SUPFAM" id="SSF81296">
    <property type="entry name" value="E set domains"/>
    <property type="match status" value="1"/>
</dbReference>